<evidence type="ECO:0000256" key="1">
    <source>
        <dbReference type="ARBA" id="ARBA00005420"/>
    </source>
</evidence>
<dbReference type="EMBL" id="CAJNOJ010000533">
    <property type="protein sequence ID" value="CAF1478032.1"/>
    <property type="molecule type" value="Genomic_DNA"/>
</dbReference>
<organism evidence="5 8">
    <name type="scientific">Adineta ricciae</name>
    <name type="common">Rotifer</name>
    <dbReference type="NCBI Taxonomy" id="249248"/>
    <lineage>
        <taxon>Eukaryota</taxon>
        <taxon>Metazoa</taxon>
        <taxon>Spiralia</taxon>
        <taxon>Gnathifera</taxon>
        <taxon>Rotifera</taxon>
        <taxon>Eurotatoria</taxon>
        <taxon>Bdelloidea</taxon>
        <taxon>Adinetida</taxon>
        <taxon>Adinetidae</taxon>
        <taxon>Adineta</taxon>
    </lineage>
</organism>
<comment type="caution">
    <text evidence="5">The sequence shown here is derived from an EMBL/GenBank/DDBJ whole genome shotgun (WGS) entry which is preliminary data.</text>
</comment>
<keyword evidence="3" id="KW-0012">Acyltransferase</keyword>
<dbReference type="GO" id="GO:0005789">
    <property type="term" value="C:endoplasmic reticulum membrane"/>
    <property type="evidence" value="ECO:0007669"/>
    <property type="project" value="UniProtKB-SubCell"/>
</dbReference>
<feature type="transmembrane region" description="Helical" evidence="4">
    <location>
        <begin position="43"/>
        <end position="60"/>
    </location>
</feature>
<evidence type="ECO:0000313" key="5">
    <source>
        <dbReference type="EMBL" id="CAF1478032.1"/>
    </source>
</evidence>
<keyword evidence="2 4" id="KW-0808">Transferase</keyword>
<evidence type="ECO:0000256" key="2">
    <source>
        <dbReference type="ARBA" id="ARBA00022679"/>
    </source>
</evidence>
<dbReference type="EMBL" id="CAJNOR010004217">
    <property type="protein sequence ID" value="CAF1484879.1"/>
    <property type="molecule type" value="Genomic_DNA"/>
</dbReference>
<gene>
    <name evidence="5" type="ORF">EDS130_LOCUS41249</name>
    <name evidence="6" type="ORF">XAT740_LOCUS38746</name>
</gene>
<dbReference type="Pfam" id="PF03982">
    <property type="entry name" value="DAGAT"/>
    <property type="match status" value="1"/>
</dbReference>
<evidence type="ECO:0000256" key="3">
    <source>
        <dbReference type="ARBA" id="ARBA00023315"/>
    </source>
</evidence>
<comment type="caution">
    <text evidence="4">Lacks conserved residue(s) required for the propagation of feature annotation.</text>
</comment>
<keyword evidence="4" id="KW-1133">Transmembrane helix</keyword>
<sequence length="318" mass="36938">MEFVDVKKKTDKNIVDPDIREEAHRYSVRTRMAFLPDKILGELWYFRLLTLFYYYAFTYIHGFEIVGMEKVDPEQGCLFISRHSTHNADVQATLVSTYHKTGRVVRALIHRQVMFLFPSLRLMGCVPGKRDTAVSLLNSGFWVAVIPGGVEEAMVGHENAYKVCWPENRKGFVHVATQANAPIIPTFMANQEEMRWNPILFLWNLLGLGRLYSSILKLKIPILTPFIRTVGGLVWFFMTWIQIPIPVQLTLYVGDPVQYDMSKDTIDDVVQRCRCSLQNLISQHQPHGKSYRNALKQRIESLRNFWKGYIFDTIEKMQ</sequence>
<evidence type="ECO:0000313" key="8">
    <source>
        <dbReference type="Proteomes" id="UP000663852"/>
    </source>
</evidence>
<dbReference type="Proteomes" id="UP000663852">
    <property type="component" value="Unassembled WGS sequence"/>
</dbReference>
<proteinExistence type="inferred from homology"/>
<evidence type="ECO:0000313" key="7">
    <source>
        <dbReference type="Proteomes" id="UP000663828"/>
    </source>
</evidence>
<dbReference type="PANTHER" id="PTHR22753:SF14">
    <property type="entry name" value="MONOACYLGLYCEROL_DIACYLGLYCEROL O-ACYLTRANSFERASE"/>
    <property type="match status" value="1"/>
</dbReference>
<evidence type="ECO:0000256" key="4">
    <source>
        <dbReference type="RuleBase" id="RU367023"/>
    </source>
</evidence>
<dbReference type="Proteomes" id="UP000663828">
    <property type="component" value="Unassembled WGS sequence"/>
</dbReference>
<dbReference type="SUPFAM" id="SSF69593">
    <property type="entry name" value="Glycerol-3-phosphate (1)-acyltransferase"/>
    <property type="match status" value="1"/>
</dbReference>
<comment type="similarity">
    <text evidence="1 4">Belongs to the diacylglycerol acyltransferase family.</text>
</comment>
<comment type="subcellular location">
    <subcellularLocation>
        <location evidence="4">Endoplasmic reticulum membrane</location>
        <topology evidence="4">Multi-pass membrane protein</topology>
    </subcellularLocation>
</comment>
<dbReference type="InterPro" id="IPR007130">
    <property type="entry name" value="DAGAT"/>
</dbReference>
<name>A0A815RKK8_ADIRI</name>
<dbReference type="PANTHER" id="PTHR22753">
    <property type="entry name" value="TRANSMEMBRANE PROTEIN 68"/>
    <property type="match status" value="1"/>
</dbReference>
<keyword evidence="4" id="KW-0812">Transmembrane</keyword>
<dbReference type="EC" id="2.3.1.-" evidence="4"/>
<reference evidence="5" key="1">
    <citation type="submission" date="2021-02" db="EMBL/GenBank/DDBJ databases">
        <authorList>
            <person name="Nowell W R."/>
        </authorList>
    </citation>
    <scope>NUCLEOTIDE SEQUENCE</scope>
</reference>
<keyword evidence="4" id="KW-0256">Endoplasmic reticulum</keyword>
<keyword evidence="4" id="KW-0472">Membrane</keyword>
<evidence type="ECO:0000313" key="6">
    <source>
        <dbReference type="EMBL" id="CAF1484879.1"/>
    </source>
</evidence>
<dbReference type="OrthoDB" id="44277at2759"/>
<accession>A0A815RKK8</accession>
<protein>
    <recommendedName>
        <fullName evidence="4">Acyltransferase</fullName>
        <ecNumber evidence="4">2.3.1.-</ecNumber>
    </recommendedName>
</protein>
<dbReference type="AlphaFoldDB" id="A0A815RKK8"/>
<dbReference type="GO" id="GO:0008374">
    <property type="term" value="F:O-acyltransferase activity"/>
    <property type="evidence" value="ECO:0007669"/>
    <property type="project" value="InterPro"/>
</dbReference>
<keyword evidence="7" id="KW-1185">Reference proteome</keyword>